<reference evidence="8 9" key="1">
    <citation type="journal article" date="2019" name="Nat. Med.">
        <title>A library of human gut bacterial isolates paired with longitudinal multiomics data enables mechanistic microbiome research.</title>
        <authorList>
            <person name="Poyet M."/>
            <person name="Groussin M."/>
            <person name="Gibbons S.M."/>
            <person name="Avila-Pacheco J."/>
            <person name="Jiang X."/>
            <person name="Kearney S.M."/>
            <person name="Perrotta A.R."/>
            <person name="Berdy B."/>
            <person name="Zhao S."/>
            <person name="Lieberman T.D."/>
            <person name="Swanson P.K."/>
            <person name="Smith M."/>
            <person name="Roesemann S."/>
            <person name="Alexander J.E."/>
            <person name="Rich S.A."/>
            <person name="Livny J."/>
            <person name="Vlamakis H."/>
            <person name="Clish C."/>
            <person name="Bullock K."/>
            <person name="Deik A."/>
            <person name="Scott J."/>
            <person name="Pierce K.A."/>
            <person name="Xavier R.J."/>
            <person name="Alm E.J."/>
        </authorList>
    </citation>
    <scope>NUCLEOTIDE SEQUENCE [LARGE SCALE GENOMIC DNA]</scope>
    <source>
        <strain evidence="5 8">BIOML-A105</strain>
        <strain evidence="6 9">BIOML-A26</strain>
    </source>
</reference>
<dbReference type="Proteomes" id="UP000470926">
    <property type="component" value="Unassembled WGS sequence"/>
</dbReference>
<accession>A0A0C2UJB2</accession>
<gene>
    <name evidence="6" type="ORF">GA542_04960</name>
    <name evidence="5" type="ORF">GA629_06165</name>
    <name evidence="7" type="ORF">NE692_06355</name>
</gene>
<dbReference type="InterPro" id="IPR003593">
    <property type="entry name" value="AAA+_ATPase"/>
</dbReference>
<keyword evidence="2" id="KW-0547">Nucleotide-binding</keyword>
<dbReference type="Pfam" id="PF00005">
    <property type="entry name" value="ABC_tran"/>
    <property type="match status" value="1"/>
</dbReference>
<dbReference type="Proteomes" id="UP000470200">
    <property type="component" value="Unassembled WGS sequence"/>
</dbReference>
<protein>
    <submittedName>
        <fullName evidence="5">ABC transporter ATP-binding protein</fullName>
    </submittedName>
</protein>
<evidence type="ECO:0000256" key="3">
    <source>
        <dbReference type="ARBA" id="ARBA00022840"/>
    </source>
</evidence>
<evidence type="ECO:0000259" key="4">
    <source>
        <dbReference type="PROSITE" id="PS50893"/>
    </source>
</evidence>
<evidence type="ECO:0000256" key="2">
    <source>
        <dbReference type="ARBA" id="ARBA00022741"/>
    </source>
</evidence>
<evidence type="ECO:0000313" key="6">
    <source>
        <dbReference type="EMBL" id="KAB6030209.1"/>
    </source>
</evidence>
<evidence type="ECO:0000313" key="7">
    <source>
        <dbReference type="EMBL" id="MCQ4793081.1"/>
    </source>
</evidence>
<dbReference type="EMBL" id="WDFR01000002">
    <property type="protein sequence ID" value="KAB6030209.1"/>
    <property type="molecule type" value="Genomic_DNA"/>
</dbReference>
<dbReference type="GO" id="GO:0016887">
    <property type="term" value="F:ATP hydrolysis activity"/>
    <property type="evidence" value="ECO:0007669"/>
    <property type="project" value="InterPro"/>
</dbReference>
<dbReference type="PROSITE" id="PS50893">
    <property type="entry name" value="ABC_TRANSPORTER_2"/>
    <property type="match status" value="1"/>
</dbReference>
<evidence type="ECO:0000256" key="1">
    <source>
        <dbReference type="ARBA" id="ARBA00022448"/>
    </source>
</evidence>
<dbReference type="GO" id="GO:0005524">
    <property type="term" value="F:ATP binding"/>
    <property type="evidence" value="ECO:0007669"/>
    <property type="project" value="UniProtKB-KW"/>
</dbReference>
<dbReference type="SUPFAM" id="SSF52540">
    <property type="entry name" value="P-loop containing nucleoside triphosphate hydrolases"/>
    <property type="match status" value="1"/>
</dbReference>
<proteinExistence type="predicted"/>
<organism evidence="5 8">
    <name type="scientific">Bifidobacterium adolescentis</name>
    <dbReference type="NCBI Taxonomy" id="1680"/>
    <lineage>
        <taxon>Bacteria</taxon>
        <taxon>Bacillati</taxon>
        <taxon>Actinomycetota</taxon>
        <taxon>Actinomycetes</taxon>
        <taxon>Bifidobacteriales</taxon>
        <taxon>Bifidobacteriaceae</taxon>
        <taxon>Bifidobacterium</taxon>
    </lineage>
</organism>
<evidence type="ECO:0000313" key="5">
    <source>
        <dbReference type="EMBL" id="KAB5884669.1"/>
    </source>
</evidence>
<dbReference type="EMBL" id="JANFYM010000005">
    <property type="protein sequence ID" value="MCQ4793081.1"/>
    <property type="molecule type" value="Genomic_DNA"/>
</dbReference>
<dbReference type="PANTHER" id="PTHR42939:SF3">
    <property type="entry name" value="ABC TRANSPORTER ATP-BINDING COMPONENT"/>
    <property type="match status" value="1"/>
</dbReference>
<dbReference type="InterPro" id="IPR051782">
    <property type="entry name" value="ABC_Transporter_VariousFunc"/>
</dbReference>
<evidence type="ECO:0000313" key="8">
    <source>
        <dbReference type="Proteomes" id="UP000470200"/>
    </source>
</evidence>
<dbReference type="InterPro" id="IPR003439">
    <property type="entry name" value="ABC_transporter-like_ATP-bd"/>
</dbReference>
<dbReference type="AlphaFoldDB" id="A0A0C2UJB2"/>
<sequence length="310" mass="34252">MNDSSLPQGTRPTLALSVTGLTKHYDSGFTLDDVTFDLPSGYIMGLVGPNGAGKSTLIKLILNMITRDAGRIEVLGLDAMDDEERVKEQLGVVLDSSYFIEYMTVDAVERTSRPMYPLWDHNLFDAYLRRFGLGRNKKIKDLSRGMQMKLMLAVALSHDAKLLILDEPTSGLDVLSRDELMDILSDYVADGEHSVIFSTHITADLERCADFLTYITHGMLYYSGPKDEFEDAFRLVKGGPDELTDGLQRAMVGIRTYATGFDALVRTQDIPHIGGTDGLLTQHASIEDVIRLTNAAEHTAIGNTNKGDVR</sequence>
<dbReference type="CDD" id="cd03230">
    <property type="entry name" value="ABC_DR_subfamily_A"/>
    <property type="match status" value="1"/>
</dbReference>
<dbReference type="PANTHER" id="PTHR42939">
    <property type="entry name" value="ABC TRANSPORTER ATP-BINDING PROTEIN ALBC-RELATED"/>
    <property type="match status" value="1"/>
</dbReference>
<dbReference type="InterPro" id="IPR027417">
    <property type="entry name" value="P-loop_NTPase"/>
</dbReference>
<keyword evidence="3 5" id="KW-0067">ATP-binding</keyword>
<dbReference type="Gene3D" id="3.40.50.300">
    <property type="entry name" value="P-loop containing nucleotide triphosphate hydrolases"/>
    <property type="match status" value="1"/>
</dbReference>
<dbReference type="RefSeq" id="WP_042990466.1">
    <property type="nucleotide sequence ID" value="NZ_AP031418.1"/>
</dbReference>
<feature type="domain" description="ABC transporter" evidence="4">
    <location>
        <begin position="16"/>
        <end position="242"/>
    </location>
</feature>
<keyword evidence="1" id="KW-0813">Transport</keyword>
<name>A0A0C2UJB2_BIFAD</name>
<reference evidence="7" key="2">
    <citation type="submission" date="2022-06" db="EMBL/GenBank/DDBJ databases">
        <title>Isolation of gut microbiota from human fecal samples.</title>
        <authorList>
            <person name="Pamer E.G."/>
            <person name="Barat B."/>
            <person name="Waligurski E."/>
            <person name="Medina S."/>
            <person name="Paddock L."/>
            <person name="Mostad J."/>
        </authorList>
    </citation>
    <scope>NUCLEOTIDE SEQUENCE</scope>
    <source>
        <strain evidence="7">SL.1.01</strain>
    </source>
</reference>
<dbReference type="SMART" id="SM00382">
    <property type="entry name" value="AAA"/>
    <property type="match status" value="1"/>
</dbReference>
<dbReference type="EMBL" id="WDIP01000005">
    <property type="protein sequence ID" value="KAB5884669.1"/>
    <property type="molecule type" value="Genomic_DNA"/>
</dbReference>
<evidence type="ECO:0000313" key="9">
    <source>
        <dbReference type="Proteomes" id="UP000470926"/>
    </source>
</evidence>
<dbReference type="Proteomes" id="UP001206013">
    <property type="component" value="Unassembled WGS sequence"/>
</dbReference>
<comment type="caution">
    <text evidence="5">The sequence shown here is derived from an EMBL/GenBank/DDBJ whole genome shotgun (WGS) entry which is preliminary data.</text>
</comment>